<dbReference type="GO" id="GO:0016042">
    <property type="term" value="P:lipid catabolic process"/>
    <property type="evidence" value="ECO:0007669"/>
    <property type="project" value="InterPro"/>
</dbReference>
<comment type="caution">
    <text evidence="1">The sequence shown here is derived from an EMBL/GenBank/DDBJ whole genome shotgun (WGS) entry which is preliminary data.</text>
</comment>
<dbReference type="AlphaFoldDB" id="A0A916T8T0"/>
<dbReference type="Pfam" id="PF03583">
    <property type="entry name" value="LIP"/>
    <property type="match status" value="1"/>
</dbReference>
<evidence type="ECO:0000313" key="1">
    <source>
        <dbReference type="EMBL" id="GGB34517.1"/>
    </source>
</evidence>
<gene>
    <name evidence="1" type="ORF">GCM10011489_23250</name>
</gene>
<reference evidence="1" key="2">
    <citation type="submission" date="2020-09" db="EMBL/GenBank/DDBJ databases">
        <authorList>
            <person name="Sun Q."/>
            <person name="Zhou Y."/>
        </authorList>
    </citation>
    <scope>NUCLEOTIDE SEQUENCE</scope>
    <source>
        <strain evidence="1">CGMCC 1.12827</strain>
    </source>
</reference>
<keyword evidence="2" id="KW-1185">Reference proteome</keyword>
<dbReference type="Gene3D" id="3.40.50.1820">
    <property type="entry name" value="alpha/beta hydrolase"/>
    <property type="match status" value="1"/>
</dbReference>
<name>A0A916T8T0_9ACTN</name>
<dbReference type="SUPFAM" id="SSF53474">
    <property type="entry name" value="alpha/beta-Hydrolases"/>
    <property type="match status" value="1"/>
</dbReference>
<sequence length="446" mass="46256">MSKLYSPDVRLKTHMATAVAALTALGGISVGGGIAAAAPLPTPPQPIAPHPALALGSSSPGGDFYTPPAVVPRTPGAVLKSVSTPLLLQIPGLTGQWPGDAKTVMYSSTLQDGAPTAVTGTLIEPSAAWTGRGERPTIVLAPGTIGQGDQCAPSKLMTFPASVDLSKPSLGVNYEAVFAYALLQSGYRVMMTDYIGLGTPGIHTYVNRVEEGHAVLDAARAAITLSGAKASDPVGFWGYSQGGGAAASAAEMAATYAPELHVKGTYAGAPPADLAKTVSGIDGTFIAGAIGYAINGLEARYPQIAPIIDREVNARGRAALKTVSTQCIVDTALTFGFQHTQSWTRSGTSLAAIIAANPEIKRVVDEQRIGRLKPNAPVLVTTGVNDDVVPHGQVLQPVKDWRAQGADVTLINDQTPPIFPGLVVNHVLPDLFTSIPAWNWLNAHFR</sequence>
<dbReference type="InterPro" id="IPR005152">
    <property type="entry name" value="Lipase_secreted"/>
</dbReference>
<evidence type="ECO:0000313" key="2">
    <source>
        <dbReference type="Proteomes" id="UP000621454"/>
    </source>
</evidence>
<dbReference type="PIRSF" id="PIRSF029171">
    <property type="entry name" value="Esterase_LipA"/>
    <property type="match status" value="1"/>
</dbReference>
<dbReference type="EMBL" id="BMGC01000015">
    <property type="protein sequence ID" value="GGB34517.1"/>
    <property type="molecule type" value="Genomic_DNA"/>
</dbReference>
<dbReference type="Gene3D" id="1.10.260.130">
    <property type="match status" value="1"/>
</dbReference>
<reference evidence="1" key="1">
    <citation type="journal article" date="2014" name="Int. J. Syst. Evol. Microbiol.">
        <title>Complete genome sequence of Corynebacterium casei LMG S-19264T (=DSM 44701T), isolated from a smear-ripened cheese.</title>
        <authorList>
            <consortium name="US DOE Joint Genome Institute (JGI-PGF)"/>
            <person name="Walter F."/>
            <person name="Albersmeier A."/>
            <person name="Kalinowski J."/>
            <person name="Ruckert C."/>
        </authorList>
    </citation>
    <scope>NUCLEOTIDE SEQUENCE</scope>
    <source>
        <strain evidence="1">CGMCC 1.12827</strain>
    </source>
</reference>
<dbReference type="PANTHER" id="PTHR34853">
    <property type="match status" value="1"/>
</dbReference>
<accession>A0A916T8T0</accession>
<dbReference type="GO" id="GO:0004806">
    <property type="term" value="F:triacylglycerol lipase activity"/>
    <property type="evidence" value="ECO:0007669"/>
    <property type="project" value="InterPro"/>
</dbReference>
<proteinExistence type="predicted"/>
<dbReference type="PANTHER" id="PTHR34853:SF1">
    <property type="entry name" value="LIPASE 5"/>
    <property type="match status" value="1"/>
</dbReference>
<protein>
    <submittedName>
        <fullName evidence="1">Triacylglycerol lipase</fullName>
    </submittedName>
</protein>
<dbReference type="Proteomes" id="UP000621454">
    <property type="component" value="Unassembled WGS sequence"/>
</dbReference>
<dbReference type="InterPro" id="IPR029058">
    <property type="entry name" value="AB_hydrolase_fold"/>
</dbReference>
<organism evidence="1 2">
    <name type="scientific">Gordonia jinhuaensis</name>
    <dbReference type="NCBI Taxonomy" id="1517702"/>
    <lineage>
        <taxon>Bacteria</taxon>
        <taxon>Bacillati</taxon>
        <taxon>Actinomycetota</taxon>
        <taxon>Actinomycetes</taxon>
        <taxon>Mycobacteriales</taxon>
        <taxon>Gordoniaceae</taxon>
        <taxon>Gordonia</taxon>
    </lineage>
</organism>